<proteinExistence type="predicted"/>
<comment type="caution">
    <text evidence="1">The sequence shown here is derived from an EMBL/GenBank/DDBJ whole genome shotgun (WGS) entry which is preliminary data.</text>
</comment>
<dbReference type="EMBL" id="JAHRIP010033298">
    <property type="protein sequence ID" value="MEQ2293578.1"/>
    <property type="molecule type" value="Genomic_DNA"/>
</dbReference>
<name>A0ABV0YIB3_9TELE</name>
<keyword evidence="2" id="KW-1185">Reference proteome</keyword>
<sequence>MGAGWEWESIYQEWDGTGFFSLCWPGIGTGQDFFLWERDGTGEKIHSRVTLYYGHDVTQCKQQRYSLGLFLMTKFISKCSMFHLLKQLKGFGGYFQSARVLTLQISDI</sequence>
<gene>
    <name evidence="1" type="ORF">AMECASPLE_034977</name>
</gene>
<evidence type="ECO:0000313" key="1">
    <source>
        <dbReference type="EMBL" id="MEQ2293578.1"/>
    </source>
</evidence>
<reference evidence="1 2" key="1">
    <citation type="submission" date="2021-06" db="EMBL/GenBank/DDBJ databases">
        <authorList>
            <person name="Palmer J.M."/>
        </authorList>
    </citation>
    <scope>NUCLEOTIDE SEQUENCE [LARGE SCALE GENOMIC DNA]</scope>
    <source>
        <strain evidence="1 2">AS_MEX2019</strain>
        <tissue evidence="1">Muscle</tissue>
    </source>
</reference>
<accession>A0ABV0YIB3</accession>
<protein>
    <submittedName>
        <fullName evidence="1">Uncharacterized protein</fullName>
    </submittedName>
</protein>
<dbReference type="Proteomes" id="UP001469553">
    <property type="component" value="Unassembled WGS sequence"/>
</dbReference>
<organism evidence="1 2">
    <name type="scientific">Ameca splendens</name>
    <dbReference type="NCBI Taxonomy" id="208324"/>
    <lineage>
        <taxon>Eukaryota</taxon>
        <taxon>Metazoa</taxon>
        <taxon>Chordata</taxon>
        <taxon>Craniata</taxon>
        <taxon>Vertebrata</taxon>
        <taxon>Euteleostomi</taxon>
        <taxon>Actinopterygii</taxon>
        <taxon>Neopterygii</taxon>
        <taxon>Teleostei</taxon>
        <taxon>Neoteleostei</taxon>
        <taxon>Acanthomorphata</taxon>
        <taxon>Ovalentaria</taxon>
        <taxon>Atherinomorphae</taxon>
        <taxon>Cyprinodontiformes</taxon>
        <taxon>Goodeidae</taxon>
        <taxon>Ameca</taxon>
    </lineage>
</organism>
<evidence type="ECO:0000313" key="2">
    <source>
        <dbReference type="Proteomes" id="UP001469553"/>
    </source>
</evidence>